<feature type="compositionally biased region" description="Low complexity" evidence="2">
    <location>
        <begin position="191"/>
        <end position="207"/>
    </location>
</feature>
<evidence type="ECO:0000313" key="5">
    <source>
        <dbReference type="Proteomes" id="UP000078561"/>
    </source>
</evidence>
<evidence type="ECO:0000259" key="3">
    <source>
        <dbReference type="PROSITE" id="PS50157"/>
    </source>
</evidence>
<dbReference type="AlphaFoldDB" id="A0A168PW19"/>
<dbReference type="PROSITE" id="PS50157">
    <property type="entry name" value="ZINC_FINGER_C2H2_2"/>
    <property type="match status" value="1"/>
</dbReference>
<name>A0A168PW19_ABSGL</name>
<dbReference type="InParanoid" id="A0A168PW19"/>
<feature type="region of interest" description="Disordered" evidence="2">
    <location>
        <begin position="1"/>
        <end position="82"/>
    </location>
</feature>
<feature type="region of interest" description="Disordered" evidence="2">
    <location>
        <begin position="275"/>
        <end position="314"/>
    </location>
</feature>
<accession>A0A168PW19</accession>
<dbReference type="GO" id="GO:0008270">
    <property type="term" value="F:zinc ion binding"/>
    <property type="evidence" value="ECO:0007669"/>
    <property type="project" value="UniProtKB-KW"/>
</dbReference>
<keyword evidence="1" id="KW-0863">Zinc-finger</keyword>
<dbReference type="EMBL" id="LT554032">
    <property type="protein sequence ID" value="SAM03084.1"/>
    <property type="molecule type" value="Genomic_DNA"/>
</dbReference>
<dbReference type="PROSITE" id="PS00028">
    <property type="entry name" value="ZINC_FINGER_C2H2_1"/>
    <property type="match status" value="1"/>
</dbReference>
<gene>
    <name evidence="4" type="primary">ABSGL_08901.1 scaffold 10451</name>
</gene>
<feature type="compositionally biased region" description="Basic residues" evidence="2">
    <location>
        <begin position="180"/>
        <end position="190"/>
    </location>
</feature>
<feature type="domain" description="C2H2-type" evidence="3">
    <location>
        <begin position="210"/>
        <end position="237"/>
    </location>
</feature>
<feature type="region of interest" description="Disordered" evidence="2">
    <location>
        <begin position="153"/>
        <end position="207"/>
    </location>
</feature>
<keyword evidence="1" id="KW-0862">Zinc</keyword>
<reference evidence="4" key="1">
    <citation type="submission" date="2016-04" db="EMBL/GenBank/DDBJ databases">
        <authorList>
            <person name="Evans L.H."/>
            <person name="Alamgir A."/>
            <person name="Owens N."/>
            <person name="Weber N.D."/>
            <person name="Virtaneva K."/>
            <person name="Barbian K."/>
            <person name="Babar A."/>
            <person name="Rosenke K."/>
        </authorList>
    </citation>
    <scope>NUCLEOTIDE SEQUENCE [LARGE SCALE GENOMIC DNA]</scope>
    <source>
        <strain evidence="4">CBS 101.48</strain>
    </source>
</reference>
<dbReference type="OMA" id="MHIKDYS"/>
<feature type="compositionally biased region" description="Polar residues" evidence="2">
    <location>
        <begin position="40"/>
        <end position="50"/>
    </location>
</feature>
<keyword evidence="5" id="KW-1185">Reference proteome</keyword>
<protein>
    <recommendedName>
        <fullName evidence="3">C2H2-type domain-containing protein</fullName>
    </recommendedName>
</protein>
<keyword evidence="1" id="KW-0479">Metal-binding</keyword>
<evidence type="ECO:0000256" key="2">
    <source>
        <dbReference type="SAM" id="MobiDB-lite"/>
    </source>
</evidence>
<evidence type="ECO:0000256" key="1">
    <source>
        <dbReference type="PROSITE-ProRule" id="PRU00042"/>
    </source>
</evidence>
<organism evidence="4">
    <name type="scientific">Absidia glauca</name>
    <name type="common">Pin mould</name>
    <dbReference type="NCBI Taxonomy" id="4829"/>
    <lineage>
        <taxon>Eukaryota</taxon>
        <taxon>Fungi</taxon>
        <taxon>Fungi incertae sedis</taxon>
        <taxon>Mucoromycota</taxon>
        <taxon>Mucoromycotina</taxon>
        <taxon>Mucoromycetes</taxon>
        <taxon>Mucorales</taxon>
        <taxon>Cunninghamellaceae</taxon>
        <taxon>Absidia</taxon>
    </lineage>
</organism>
<feature type="compositionally biased region" description="Polar residues" evidence="2">
    <location>
        <begin position="1"/>
        <end position="10"/>
    </location>
</feature>
<dbReference type="OrthoDB" id="2152896at2759"/>
<sequence>MASSLTYQFRQQQQQQQQLDNKQDGLSATNLPSPPDSSYGEDNTPFTSSAACAPPFSLPNHLPRNDMTNGNQAPQHPPDSLQSHFSTLTLQAITNSLPENYTIDHSSIKASLQQALVTTVAAATKTLPTPIPIESPIQATSPAPTFTQLSSTMPATGGLTIRHPSTTNHRHYSESPSTPHNHHHHHHHHTNSNNPPTSSTSLPSSSTGYHRCDDCGKVYKHPSCLMKHRWEHSEEWELTSKLLLTKHQQVQMLEAAAILVSMDKHPPSSLRRLVEEEDDDDDVDILNDDDDEGGDDDEVYVNIDDDDDNDDDILMDLDEEEPMDQAHTFPSMVGSTPAMLPSSFSTHVV</sequence>
<dbReference type="InterPro" id="IPR013087">
    <property type="entry name" value="Znf_C2H2_type"/>
</dbReference>
<feature type="compositionally biased region" description="Polar residues" evidence="2">
    <location>
        <begin position="66"/>
        <end position="82"/>
    </location>
</feature>
<proteinExistence type="predicted"/>
<dbReference type="Proteomes" id="UP000078561">
    <property type="component" value="Unassembled WGS sequence"/>
</dbReference>
<evidence type="ECO:0000313" key="4">
    <source>
        <dbReference type="EMBL" id="SAM03084.1"/>
    </source>
</evidence>